<feature type="compositionally biased region" description="Polar residues" evidence="1">
    <location>
        <begin position="199"/>
        <end position="209"/>
    </location>
</feature>
<dbReference type="GeneID" id="25913596"/>
<evidence type="ECO:0000313" key="2">
    <source>
        <dbReference type="EMBL" id="KNC74357.1"/>
    </source>
</evidence>
<proteinExistence type="predicted"/>
<dbReference type="EMBL" id="KQ244487">
    <property type="protein sequence ID" value="KNC74357.1"/>
    <property type="molecule type" value="Genomic_DNA"/>
</dbReference>
<name>A0A0L0FC56_9EUKA</name>
<keyword evidence="3" id="KW-1185">Reference proteome</keyword>
<evidence type="ECO:0000256" key="1">
    <source>
        <dbReference type="SAM" id="MobiDB-lite"/>
    </source>
</evidence>
<reference evidence="2 3" key="1">
    <citation type="submission" date="2011-02" db="EMBL/GenBank/DDBJ databases">
        <title>The Genome Sequence of Sphaeroforma arctica JP610.</title>
        <authorList>
            <consortium name="The Broad Institute Genome Sequencing Platform"/>
            <person name="Russ C."/>
            <person name="Cuomo C."/>
            <person name="Young S.K."/>
            <person name="Zeng Q."/>
            <person name="Gargeya S."/>
            <person name="Alvarado L."/>
            <person name="Berlin A."/>
            <person name="Chapman S.B."/>
            <person name="Chen Z."/>
            <person name="Freedman E."/>
            <person name="Gellesch M."/>
            <person name="Goldberg J."/>
            <person name="Griggs A."/>
            <person name="Gujja S."/>
            <person name="Heilman E."/>
            <person name="Heiman D."/>
            <person name="Howarth C."/>
            <person name="Mehta T."/>
            <person name="Neiman D."/>
            <person name="Pearson M."/>
            <person name="Roberts A."/>
            <person name="Saif S."/>
            <person name="Shea T."/>
            <person name="Shenoy N."/>
            <person name="Sisk P."/>
            <person name="Stolte C."/>
            <person name="Sykes S."/>
            <person name="White J."/>
            <person name="Yandava C."/>
            <person name="Burger G."/>
            <person name="Gray M.W."/>
            <person name="Holland P.W.H."/>
            <person name="King N."/>
            <person name="Lang F.B.F."/>
            <person name="Roger A.J."/>
            <person name="Ruiz-Trillo I."/>
            <person name="Haas B."/>
            <person name="Nusbaum C."/>
            <person name="Birren B."/>
        </authorList>
    </citation>
    <scope>NUCLEOTIDE SEQUENCE [LARGE SCALE GENOMIC DNA]</scope>
    <source>
        <strain evidence="2 3">JP610</strain>
    </source>
</reference>
<feature type="non-terminal residue" evidence="2">
    <location>
        <position position="1"/>
    </location>
</feature>
<gene>
    <name evidence="2" type="ORF">SARC_13092</name>
</gene>
<feature type="compositionally biased region" description="Low complexity" evidence="1">
    <location>
        <begin position="163"/>
        <end position="172"/>
    </location>
</feature>
<feature type="compositionally biased region" description="Low complexity" evidence="1">
    <location>
        <begin position="88"/>
        <end position="109"/>
    </location>
</feature>
<feature type="non-terminal residue" evidence="2">
    <location>
        <position position="227"/>
    </location>
</feature>
<dbReference type="Proteomes" id="UP000054560">
    <property type="component" value="Unassembled WGS sequence"/>
</dbReference>
<sequence>TLFLYVYARTTHEKGTPEYQKWYNEQVHLEMDVGLESVLITGGQDDSVQGSASQDEGVNSLLTPVSILSEMYTDPTDANGDSTHTDADTTTVTSTDTDTDTDTTPLSTSNRTNTGQNSNSSCSWRVIPLDSGDVVFLVQSSLRRLSPIEGGSASQGRKANDDSCSAPASPAPLLRAQIPKNKRPLSTVKAGNPHPNGMNGANSALNSPAMTPLGTPKRLSRSQAILP</sequence>
<accession>A0A0L0FC56</accession>
<dbReference type="AlphaFoldDB" id="A0A0L0FC56"/>
<dbReference type="RefSeq" id="XP_014148259.1">
    <property type="nucleotide sequence ID" value="XM_014292784.1"/>
</dbReference>
<feature type="region of interest" description="Disordered" evidence="1">
    <location>
        <begin position="72"/>
        <end position="124"/>
    </location>
</feature>
<organism evidence="2 3">
    <name type="scientific">Sphaeroforma arctica JP610</name>
    <dbReference type="NCBI Taxonomy" id="667725"/>
    <lineage>
        <taxon>Eukaryota</taxon>
        <taxon>Ichthyosporea</taxon>
        <taxon>Ichthyophonida</taxon>
        <taxon>Sphaeroforma</taxon>
    </lineage>
</organism>
<feature type="compositionally biased region" description="Polar residues" evidence="1">
    <location>
        <begin position="110"/>
        <end position="123"/>
    </location>
</feature>
<protein>
    <submittedName>
        <fullName evidence="2">Uncharacterized protein</fullName>
    </submittedName>
</protein>
<feature type="region of interest" description="Disordered" evidence="1">
    <location>
        <begin position="147"/>
        <end position="227"/>
    </location>
</feature>
<evidence type="ECO:0000313" key="3">
    <source>
        <dbReference type="Proteomes" id="UP000054560"/>
    </source>
</evidence>